<dbReference type="EMBL" id="JAVLET010000001">
    <property type="protein sequence ID" value="KAL0475959.1"/>
    <property type="molecule type" value="Genomic_DNA"/>
</dbReference>
<evidence type="ECO:0000313" key="2">
    <source>
        <dbReference type="EMBL" id="KAL0475959.1"/>
    </source>
</evidence>
<feature type="transmembrane region" description="Helical" evidence="1">
    <location>
        <begin position="6"/>
        <end position="27"/>
    </location>
</feature>
<reference evidence="2 3" key="1">
    <citation type="submission" date="2023-09" db="EMBL/GenBank/DDBJ databases">
        <title>Multi-omics analysis of a traditional fermented food reveals byproduct-associated fungal strains for waste-to-food upcycling.</title>
        <authorList>
            <consortium name="Lawrence Berkeley National Laboratory"/>
            <person name="Rekdal V.M."/>
            <person name="Villalobos-Escobedo J.M."/>
            <person name="Rodriguez-Valeron N."/>
            <person name="Garcia M.O."/>
            <person name="Vasquez D.P."/>
            <person name="Damayanti I."/>
            <person name="Sorensen P.M."/>
            <person name="Baidoo E.E."/>
            <person name="De Carvalho A.C."/>
            <person name="Riley R."/>
            <person name="Lipzen A."/>
            <person name="He G."/>
            <person name="Yan M."/>
            <person name="Haridas S."/>
            <person name="Daum C."/>
            <person name="Yoshinaga Y."/>
            <person name="Ng V."/>
            <person name="Grigoriev I.V."/>
            <person name="Munk R."/>
            <person name="Nuraida L."/>
            <person name="Wijaya C.H."/>
            <person name="Morales P.-C."/>
            <person name="Keasling J.D."/>
        </authorList>
    </citation>
    <scope>NUCLEOTIDE SEQUENCE [LARGE SCALE GENOMIC DNA]</scope>
    <source>
        <strain evidence="2 3">FGSC 2613</strain>
    </source>
</reference>
<protein>
    <submittedName>
        <fullName evidence="2">Uncharacterized protein</fullName>
    </submittedName>
</protein>
<proteinExistence type="predicted"/>
<feature type="transmembrane region" description="Helical" evidence="1">
    <location>
        <begin position="34"/>
        <end position="55"/>
    </location>
</feature>
<keyword evidence="1" id="KW-0472">Membrane</keyword>
<sequence>MSDSSVIVPVIGACLFFFFALPILAFNAKRLGSAVIPITGGILLGLLIFFVFPFLENLWLVFPMVGTIGFLFFLLPCLHGVWSEETAGESKA</sequence>
<feature type="transmembrane region" description="Helical" evidence="1">
    <location>
        <begin position="61"/>
        <end position="82"/>
    </location>
</feature>
<comment type="caution">
    <text evidence="2">The sequence shown here is derived from an EMBL/GenBank/DDBJ whole genome shotgun (WGS) entry which is preliminary data.</text>
</comment>
<organism evidence="2 3">
    <name type="scientific">Neurospora intermedia</name>
    <dbReference type="NCBI Taxonomy" id="5142"/>
    <lineage>
        <taxon>Eukaryota</taxon>
        <taxon>Fungi</taxon>
        <taxon>Dikarya</taxon>
        <taxon>Ascomycota</taxon>
        <taxon>Pezizomycotina</taxon>
        <taxon>Sordariomycetes</taxon>
        <taxon>Sordariomycetidae</taxon>
        <taxon>Sordariales</taxon>
        <taxon>Sordariaceae</taxon>
        <taxon>Neurospora</taxon>
    </lineage>
</organism>
<gene>
    <name evidence="2" type="ORF">QR685DRAFT_514126</name>
</gene>
<evidence type="ECO:0000313" key="3">
    <source>
        <dbReference type="Proteomes" id="UP001451303"/>
    </source>
</evidence>
<keyword evidence="1" id="KW-0812">Transmembrane</keyword>
<keyword evidence="3" id="KW-1185">Reference proteome</keyword>
<accession>A0ABR3DTH5</accession>
<evidence type="ECO:0000256" key="1">
    <source>
        <dbReference type="SAM" id="Phobius"/>
    </source>
</evidence>
<keyword evidence="1" id="KW-1133">Transmembrane helix</keyword>
<name>A0ABR3DTH5_NEUIN</name>
<dbReference type="Proteomes" id="UP001451303">
    <property type="component" value="Unassembled WGS sequence"/>
</dbReference>